<proteinExistence type="predicted"/>
<sequence length="182" mass="19920">MKCAILMDNGFEELEAMGPIALLRRGGVDVDVVSVEGNEVTGRFGVTYSPAVPMDDYDFDSIDCLIVPGGPHYKKLETNDKVKKVIRKVFEDDSKVLAAICAAPTVLGKMGLLEGKNYTCFEEMNKDFGGQYHYDYTVTDGNLVTGISAAAAEEFAFAIMEKLCGKEHTDHVKASIYYDAAH</sequence>
<dbReference type="EMBL" id="SRYG01000005">
    <property type="protein sequence ID" value="TGY66625.1"/>
    <property type="molecule type" value="Genomic_DNA"/>
</dbReference>
<accession>A0AC61R958</accession>
<dbReference type="Proteomes" id="UP000308836">
    <property type="component" value="Unassembled WGS sequence"/>
</dbReference>
<protein>
    <submittedName>
        <fullName evidence="1">DJ-1 family protein</fullName>
    </submittedName>
</protein>
<evidence type="ECO:0000313" key="1">
    <source>
        <dbReference type="EMBL" id="TGY66625.1"/>
    </source>
</evidence>
<name>A0AC61R958_9FIRM</name>
<comment type="caution">
    <text evidence="1">The sequence shown here is derived from an EMBL/GenBank/DDBJ whole genome shotgun (WGS) entry which is preliminary data.</text>
</comment>
<evidence type="ECO:0000313" key="2">
    <source>
        <dbReference type="Proteomes" id="UP000308836"/>
    </source>
</evidence>
<gene>
    <name evidence="1" type="ORF">E5336_03625</name>
</gene>
<reference evidence="1" key="1">
    <citation type="submission" date="2019-04" db="EMBL/GenBank/DDBJ databases">
        <title>Microbes associate with the intestines of laboratory mice.</title>
        <authorList>
            <person name="Navarre W."/>
            <person name="Wong E."/>
            <person name="Huang K."/>
            <person name="Tropini C."/>
            <person name="Ng K."/>
            <person name="Yu B."/>
        </authorList>
    </citation>
    <scope>NUCLEOTIDE SEQUENCE</scope>
    <source>
        <strain evidence="1">NM09_H32</strain>
    </source>
</reference>
<organism evidence="1 2">
    <name type="scientific">Dubosiella muris</name>
    <dbReference type="NCBI Taxonomy" id="3038133"/>
    <lineage>
        <taxon>Bacteria</taxon>
        <taxon>Bacillati</taxon>
        <taxon>Bacillota</taxon>
        <taxon>Erysipelotrichia</taxon>
        <taxon>Erysipelotrichales</taxon>
        <taxon>Erysipelotrichaceae</taxon>
        <taxon>Dubosiella</taxon>
    </lineage>
</organism>
<keyword evidence="2" id="KW-1185">Reference proteome</keyword>